<evidence type="ECO:0000313" key="1">
    <source>
        <dbReference type="EMBL" id="MBB4094104.1"/>
    </source>
</evidence>
<dbReference type="Proteomes" id="UP000553980">
    <property type="component" value="Unassembled WGS sequence"/>
</dbReference>
<sequence>MQLVQPAVALIDHIGALFFCRLSAKLTNELHMLMGDGHG</sequence>
<protein>
    <submittedName>
        <fullName evidence="1">Uncharacterized protein</fullName>
    </submittedName>
</protein>
<accession>A0AB34YS43</accession>
<dbReference type="AlphaFoldDB" id="A0AB34YS43"/>
<keyword evidence="2" id="KW-1185">Reference proteome</keyword>
<organism evidence="1 2">
    <name type="scientific">Brucella pecoris</name>
    <dbReference type="NCBI Taxonomy" id="867683"/>
    <lineage>
        <taxon>Bacteria</taxon>
        <taxon>Pseudomonadati</taxon>
        <taxon>Pseudomonadota</taxon>
        <taxon>Alphaproteobacteria</taxon>
        <taxon>Hyphomicrobiales</taxon>
        <taxon>Brucellaceae</taxon>
        <taxon>Brucella/Ochrobactrum group</taxon>
        <taxon>Brucella</taxon>
    </lineage>
</organism>
<reference evidence="1 2" key="1">
    <citation type="submission" date="2020-08" db="EMBL/GenBank/DDBJ databases">
        <title>Genomic Encyclopedia of Type Strains, Phase IV (KMG-IV): sequencing the most valuable type-strain genomes for metagenomic binning, comparative biology and taxonomic classification.</title>
        <authorList>
            <person name="Goeker M."/>
        </authorList>
    </citation>
    <scope>NUCLEOTIDE SEQUENCE [LARGE SCALE GENOMIC DNA]</scope>
    <source>
        <strain evidence="1 2">DSM 23868</strain>
    </source>
</reference>
<comment type="caution">
    <text evidence="1">The sequence shown here is derived from an EMBL/GenBank/DDBJ whole genome shotgun (WGS) entry which is preliminary data.</text>
</comment>
<name>A0AB34YS43_9HYPH</name>
<dbReference type="EMBL" id="JACIEX010000005">
    <property type="protein sequence ID" value="MBB4094104.1"/>
    <property type="molecule type" value="Genomic_DNA"/>
</dbReference>
<gene>
    <name evidence="1" type="ORF">GGQ79_002623</name>
</gene>
<evidence type="ECO:0000313" key="2">
    <source>
        <dbReference type="Proteomes" id="UP000553980"/>
    </source>
</evidence>
<proteinExistence type="predicted"/>